<dbReference type="InterPro" id="IPR000743">
    <property type="entry name" value="Glyco_hydro_28"/>
</dbReference>
<comment type="similarity">
    <text evidence="1 4">Belongs to the glycosyl hydrolase 28 family.</text>
</comment>
<keyword evidence="2 4" id="KW-0378">Hydrolase</keyword>
<keyword evidence="6" id="KW-1185">Reference proteome</keyword>
<evidence type="ECO:0000313" key="6">
    <source>
        <dbReference type="Proteomes" id="UP000198806"/>
    </source>
</evidence>
<evidence type="ECO:0000256" key="1">
    <source>
        <dbReference type="ARBA" id="ARBA00008834"/>
    </source>
</evidence>
<accession>A0A1I5HPE7</accession>
<reference evidence="5 6" key="1">
    <citation type="submission" date="2016-10" db="EMBL/GenBank/DDBJ databases">
        <authorList>
            <person name="de Groot N.N."/>
        </authorList>
    </citation>
    <scope>NUCLEOTIDE SEQUENCE [LARGE SCALE GENOMIC DNA]</scope>
    <source>
        <strain evidence="5 6">DSM 1283</strain>
    </source>
</reference>
<proteinExistence type="inferred from homology"/>
<dbReference type="PANTHER" id="PTHR31339">
    <property type="entry name" value="PECTIN LYASE-RELATED"/>
    <property type="match status" value="1"/>
</dbReference>
<organism evidence="5 6">
    <name type="scientific">Anaerocolumna aminovalerica</name>
    <dbReference type="NCBI Taxonomy" id="1527"/>
    <lineage>
        <taxon>Bacteria</taxon>
        <taxon>Bacillati</taxon>
        <taxon>Bacillota</taxon>
        <taxon>Clostridia</taxon>
        <taxon>Lachnospirales</taxon>
        <taxon>Lachnospiraceae</taxon>
        <taxon>Anaerocolumna</taxon>
    </lineage>
</organism>
<sequence length="515" mass="57636">MKLKIIYLTSRNAVLEINDGGIFHTKAPYSLKLNGEDYGTTDRIITGIYNLKPDSEYILSIENNDIQNSITFTTLSESYTLNVKDFGARGDGSNDDTCCIQAAIMACPENGRVYIPEGTYRITSIFLKSNLRLEIGKGAGLKAYTSTENHPIMPGLIQNYDETEEYNLGTWEGNPLTMYSGIIHGINVENVVIYGQGIIDGNANYDNWWKNPKEKGIAWRPRTIFLQQCNNVVIEGITVQNSPSWTVHPYFSKNLKFIGMSIINPKDSPNTDALDVESCCNVDITGVYFSVGDDCIAIKSGKIYMGAKYKTPSKSITIRQCCMRDGHGSVTIGSEMAGGVQDLTVKDCIFLDTDRGLRIKTRRGRGKDAIIDNVVFDHIKMDGVMTPLVVNCFYFCDPDGHTAYVRDKAPMPVDERTPEIKQLFFRNLECKNCHVAAVYIYGLPEKKIEEIILENIFFDYAEDTKSGMPAMMDDLEPVSKMGVFIHNVEKLTMKNVVVKGQVGEDIILRNVDHII</sequence>
<dbReference type="GO" id="GO:0005975">
    <property type="term" value="P:carbohydrate metabolic process"/>
    <property type="evidence" value="ECO:0007669"/>
    <property type="project" value="InterPro"/>
</dbReference>
<dbReference type="OrthoDB" id="9795222at2"/>
<dbReference type="PANTHER" id="PTHR31339:SF9">
    <property type="entry name" value="PLASMIN AND FIBRONECTIN-BINDING PROTEIN A"/>
    <property type="match status" value="1"/>
</dbReference>
<dbReference type="GO" id="GO:0004650">
    <property type="term" value="F:polygalacturonase activity"/>
    <property type="evidence" value="ECO:0007669"/>
    <property type="project" value="InterPro"/>
</dbReference>
<dbReference type="InterPro" id="IPR012334">
    <property type="entry name" value="Pectin_lyas_fold"/>
</dbReference>
<dbReference type="Proteomes" id="UP000198806">
    <property type="component" value="Unassembled WGS sequence"/>
</dbReference>
<dbReference type="InterPro" id="IPR011050">
    <property type="entry name" value="Pectin_lyase_fold/virulence"/>
</dbReference>
<dbReference type="InterPro" id="IPR006626">
    <property type="entry name" value="PbH1"/>
</dbReference>
<dbReference type="InterPro" id="IPR051801">
    <property type="entry name" value="GH28_Enzymes"/>
</dbReference>
<evidence type="ECO:0000256" key="4">
    <source>
        <dbReference type="RuleBase" id="RU361169"/>
    </source>
</evidence>
<dbReference type="SMART" id="SM00710">
    <property type="entry name" value="PbH1"/>
    <property type="match status" value="5"/>
</dbReference>
<dbReference type="AlphaFoldDB" id="A0A1I5HPE7"/>
<dbReference type="EMBL" id="FOWD01000032">
    <property type="protein sequence ID" value="SFO50133.1"/>
    <property type="molecule type" value="Genomic_DNA"/>
</dbReference>
<protein>
    <submittedName>
        <fullName evidence="5">Polygalacturonase</fullName>
    </submittedName>
</protein>
<evidence type="ECO:0000256" key="3">
    <source>
        <dbReference type="ARBA" id="ARBA00023295"/>
    </source>
</evidence>
<dbReference type="SUPFAM" id="SSF51126">
    <property type="entry name" value="Pectin lyase-like"/>
    <property type="match status" value="1"/>
</dbReference>
<name>A0A1I5HPE7_9FIRM</name>
<dbReference type="RefSeq" id="WP_091687783.1">
    <property type="nucleotide sequence ID" value="NZ_BAABFM010000046.1"/>
</dbReference>
<evidence type="ECO:0000256" key="2">
    <source>
        <dbReference type="ARBA" id="ARBA00022801"/>
    </source>
</evidence>
<dbReference type="Gene3D" id="2.160.20.10">
    <property type="entry name" value="Single-stranded right-handed beta-helix, Pectin lyase-like"/>
    <property type="match status" value="1"/>
</dbReference>
<gene>
    <name evidence="5" type="ORF">SAMN04489757_13237</name>
</gene>
<dbReference type="STRING" id="1527.SAMN04489757_13237"/>
<keyword evidence="3 4" id="KW-0326">Glycosidase</keyword>
<dbReference type="Pfam" id="PF00295">
    <property type="entry name" value="Glyco_hydro_28"/>
    <property type="match status" value="1"/>
</dbReference>
<evidence type="ECO:0000313" key="5">
    <source>
        <dbReference type="EMBL" id="SFO50133.1"/>
    </source>
</evidence>